<dbReference type="SUPFAM" id="SSF54452">
    <property type="entry name" value="MHC antigen-recognition domain"/>
    <property type="match status" value="1"/>
</dbReference>
<dbReference type="PANTHER" id="PTHR16675">
    <property type="entry name" value="MHC CLASS I-RELATED"/>
    <property type="match status" value="1"/>
</dbReference>
<dbReference type="GO" id="GO:0030884">
    <property type="term" value="F:exogenous lipid antigen binding"/>
    <property type="evidence" value="ECO:0007669"/>
    <property type="project" value="TreeGrafter"/>
</dbReference>
<name>A0A7J8CPS9_MOLMO</name>
<dbReference type="PANTHER" id="PTHR16675:SF146">
    <property type="entry name" value="T-CELL SURFACE GLYCOPROTEIN CD1E, MEMBRANE-ASSOCIATED"/>
    <property type="match status" value="1"/>
</dbReference>
<dbReference type="PROSITE" id="PS50835">
    <property type="entry name" value="IG_LIKE"/>
    <property type="match status" value="1"/>
</dbReference>
<feature type="chain" id="PRO_5029741950" evidence="3">
    <location>
        <begin position="22"/>
        <end position="337"/>
    </location>
</feature>
<keyword evidence="6" id="KW-1185">Reference proteome</keyword>
<evidence type="ECO:0000256" key="3">
    <source>
        <dbReference type="SAM" id="SignalP"/>
    </source>
</evidence>
<dbReference type="AlphaFoldDB" id="A0A7J8CPS9"/>
<evidence type="ECO:0000313" key="6">
    <source>
        <dbReference type="Proteomes" id="UP000550707"/>
    </source>
</evidence>
<dbReference type="Proteomes" id="UP000550707">
    <property type="component" value="Unassembled WGS sequence"/>
</dbReference>
<reference evidence="5 6" key="1">
    <citation type="journal article" date="2020" name="Nature">
        <title>Six reference-quality genomes reveal evolution of bat adaptations.</title>
        <authorList>
            <person name="Jebb D."/>
            <person name="Huang Z."/>
            <person name="Pippel M."/>
            <person name="Hughes G.M."/>
            <person name="Lavrichenko K."/>
            <person name="Devanna P."/>
            <person name="Winkler S."/>
            <person name="Jermiin L.S."/>
            <person name="Skirmuntt E.C."/>
            <person name="Katzourakis A."/>
            <person name="Burkitt-Gray L."/>
            <person name="Ray D.A."/>
            <person name="Sullivan K.A.M."/>
            <person name="Roscito J.G."/>
            <person name="Kirilenko B.M."/>
            <person name="Davalos L.M."/>
            <person name="Corthals A.P."/>
            <person name="Power M.L."/>
            <person name="Jones G."/>
            <person name="Ransome R.D."/>
            <person name="Dechmann D.K.N."/>
            <person name="Locatelli A.G."/>
            <person name="Puechmaille S.J."/>
            <person name="Fedrigo O."/>
            <person name="Jarvis E.D."/>
            <person name="Hiller M."/>
            <person name="Vernes S.C."/>
            <person name="Myers E.W."/>
            <person name="Teeling E.C."/>
        </authorList>
    </citation>
    <scope>NUCLEOTIDE SEQUENCE [LARGE SCALE GENOMIC DNA]</scope>
    <source>
        <strain evidence="5">MMolMol1</strain>
        <tissue evidence="5">Muscle</tissue>
    </source>
</reference>
<dbReference type="InterPro" id="IPR011162">
    <property type="entry name" value="MHC_I/II-like_Ag-recog"/>
</dbReference>
<accession>A0A7J8CPS9</accession>
<dbReference type="GO" id="GO:0009897">
    <property type="term" value="C:external side of plasma membrane"/>
    <property type="evidence" value="ECO:0007669"/>
    <property type="project" value="TreeGrafter"/>
</dbReference>
<dbReference type="GO" id="GO:0048006">
    <property type="term" value="P:antigen processing and presentation, endogenous lipid antigen via MHC class Ib"/>
    <property type="evidence" value="ECO:0007669"/>
    <property type="project" value="TreeGrafter"/>
</dbReference>
<dbReference type="InterPro" id="IPR036179">
    <property type="entry name" value="Ig-like_dom_sf"/>
</dbReference>
<dbReference type="GO" id="GO:0048007">
    <property type="term" value="P:antigen processing and presentation, exogenous lipid antigen via MHC class Ib"/>
    <property type="evidence" value="ECO:0007669"/>
    <property type="project" value="TreeGrafter"/>
</dbReference>
<dbReference type="Pfam" id="PF16497">
    <property type="entry name" value="MHC_I_3"/>
    <property type="match status" value="1"/>
</dbReference>
<feature type="signal peptide" evidence="3">
    <location>
        <begin position="1"/>
        <end position="21"/>
    </location>
</feature>
<dbReference type="InterPro" id="IPR013783">
    <property type="entry name" value="Ig-like_fold"/>
</dbReference>
<dbReference type="GO" id="GO:0005615">
    <property type="term" value="C:extracellular space"/>
    <property type="evidence" value="ECO:0007669"/>
    <property type="project" value="TreeGrafter"/>
</dbReference>
<organism evidence="5 6">
    <name type="scientific">Molossus molossus</name>
    <name type="common">Pallas' mastiff bat</name>
    <name type="synonym">Vespertilio molossus</name>
    <dbReference type="NCBI Taxonomy" id="27622"/>
    <lineage>
        <taxon>Eukaryota</taxon>
        <taxon>Metazoa</taxon>
        <taxon>Chordata</taxon>
        <taxon>Craniata</taxon>
        <taxon>Vertebrata</taxon>
        <taxon>Euteleostomi</taxon>
        <taxon>Mammalia</taxon>
        <taxon>Eutheria</taxon>
        <taxon>Laurasiatheria</taxon>
        <taxon>Chiroptera</taxon>
        <taxon>Yangochiroptera</taxon>
        <taxon>Molossidae</taxon>
        <taxon>Molossus</taxon>
    </lineage>
</organism>
<gene>
    <name evidence="5" type="ORF">HJG59_002426</name>
</gene>
<dbReference type="EMBL" id="JACASF010000020">
    <property type="protein sequence ID" value="KAF6412880.1"/>
    <property type="molecule type" value="Genomic_DNA"/>
</dbReference>
<dbReference type="InterPro" id="IPR003597">
    <property type="entry name" value="Ig_C1-set"/>
</dbReference>
<evidence type="ECO:0000256" key="2">
    <source>
        <dbReference type="SAM" id="Phobius"/>
    </source>
</evidence>
<sequence length="337" mass="38049">MLLLLPLLFEGILCHGPGTKAAHILGLHHPAAEEPPAFYLLQTSSFANHSWQHTQSSAWVGELQTHRWDNDMGTIVFLRPWSQGNFSEEELKHLQALLQLYFHSFPSQVQELSSQFQLKYPFEIQVLSGCRLHPGKASESFLNAAYQGSDFLSFQDNSWKPSPGAGSLAQNVCKLLNHYRVIKEIMKRILRDTCPQFLAGLLEAGKSELERQVKPEAWVSKGPSPGPGRLLLVCHVSGFFPKSVWVRWMRDGYPIFLILICLAVLLTLVMLVVADSWIKKQSSNVNICSLHGLRLNVPTKVNIQEARNLGHQLCLAQKSWMKNSFLNKCKISLSKLR</sequence>
<feature type="transmembrane region" description="Helical" evidence="2">
    <location>
        <begin position="253"/>
        <end position="274"/>
    </location>
</feature>
<dbReference type="InterPro" id="IPR007110">
    <property type="entry name" value="Ig-like_dom"/>
</dbReference>
<keyword evidence="2" id="KW-0472">Membrane</keyword>
<dbReference type="GO" id="GO:0006955">
    <property type="term" value="P:immune response"/>
    <property type="evidence" value="ECO:0007669"/>
    <property type="project" value="TreeGrafter"/>
</dbReference>
<keyword evidence="1" id="KW-0325">Glycoprotein</keyword>
<keyword evidence="2" id="KW-0812">Transmembrane</keyword>
<dbReference type="Gene3D" id="2.60.40.10">
    <property type="entry name" value="Immunoglobulins"/>
    <property type="match status" value="1"/>
</dbReference>
<evidence type="ECO:0000256" key="1">
    <source>
        <dbReference type="ARBA" id="ARBA00023180"/>
    </source>
</evidence>
<evidence type="ECO:0000313" key="5">
    <source>
        <dbReference type="EMBL" id="KAF6412880.1"/>
    </source>
</evidence>
<comment type="caution">
    <text evidence="5">The sequence shown here is derived from an EMBL/GenBank/DDBJ whole genome shotgun (WGS) entry which is preliminary data.</text>
</comment>
<keyword evidence="2" id="KW-1133">Transmembrane helix</keyword>
<protein>
    <submittedName>
        <fullName evidence="5">CD1e molecule</fullName>
    </submittedName>
</protein>
<dbReference type="Gene3D" id="3.30.500.10">
    <property type="entry name" value="MHC class I-like antigen recognition-like"/>
    <property type="match status" value="1"/>
</dbReference>
<dbReference type="SUPFAM" id="SSF48726">
    <property type="entry name" value="Immunoglobulin"/>
    <property type="match status" value="1"/>
</dbReference>
<dbReference type="InterPro" id="IPR050208">
    <property type="entry name" value="MHC_class-I_related"/>
</dbReference>
<dbReference type="GO" id="GO:0071723">
    <property type="term" value="F:lipopeptide binding"/>
    <property type="evidence" value="ECO:0007669"/>
    <property type="project" value="TreeGrafter"/>
</dbReference>
<evidence type="ECO:0000259" key="4">
    <source>
        <dbReference type="PROSITE" id="PS50835"/>
    </source>
</evidence>
<dbReference type="GO" id="GO:0001916">
    <property type="term" value="P:positive regulation of T cell mediated cytotoxicity"/>
    <property type="evidence" value="ECO:0007669"/>
    <property type="project" value="TreeGrafter"/>
</dbReference>
<dbReference type="GO" id="GO:0030883">
    <property type="term" value="F:endogenous lipid antigen binding"/>
    <property type="evidence" value="ECO:0007669"/>
    <property type="project" value="TreeGrafter"/>
</dbReference>
<feature type="domain" description="Ig-like" evidence="4">
    <location>
        <begin position="195"/>
        <end position="304"/>
    </location>
</feature>
<dbReference type="Pfam" id="PF07654">
    <property type="entry name" value="C1-set"/>
    <property type="match status" value="1"/>
</dbReference>
<proteinExistence type="predicted"/>
<dbReference type="InterPro" id="IPR011161">
    <property type="entry name" value="MHC_I-like_Ag-recog"/>
</dbReference>
<dbReference type="InterPro" id="IPR037055">
    <property type="entry name" value="MHC_I-like_Ag-recog_sf"/>
</dbReference>
<dbReference type="FunFam" id="3.30.500.10:FF:000002">
    <property type="entry name" value="Antigen-presenting glycoprotein CD1d1"/>
    <property type="match status" value="1"/>
</dbReference>
<keyword evidence="3" id="KW-0732">Signal</keyword>